<evidence type="ECO:0000256" key="1">
    <source>
        <dbReference type="ARBA" id="ARBA00009995"/>
    </source>
</evidence>
<name>A0A834TFI0_9FABA</name>
<reference evidence="3" key="1">
    <citation type="submission" date="2020-09" db="EMBL/GenBank/DDBJ databases">
        <title>Genome-Enabled Discovery of Anthraquinone Biosynthesis in Senna tora.</title>
        <authorList>
            <person name="Kang S.-H."/>
            <person name="Pandey R.P."/>
            <person name="Lee C.-M."/>
            <person name="Sim J.-S."/>
            <person name="Jeong J.-T."/>
            <person name="Choi B.-S."/>
            <person name="Jung M."/>
            <person name="Ginzburg D."/>
            <person name="Zhao K."/>
            <person name="Won S.Y."/>
            <person name="Oh T.-J."/>
            <person name="Yu Y."/>
            <person name="Kim N.-H."/>
            <person name="Lee O.R."/>
            <person name="Lee T.-H."/>
            <person name="Bashyal P."/>
            <person name="Kim T.-S."/>
            <person name="Lee W.-H."/>
            <person name="Kawkins C."/>
            <person name="Kim C.-K."/>
            <person name="Kim J.S."/>
            <person name="Ahn B.O."/>
            <person name="Rhee S.Y."/>
            <person name="Sohng J.K."/>
        </authorList>
    </citation>
    <scope>NUCLEOTIDE SEQUENCE</scope>
    <source>
        <tissue evidence="3">Leaf</tissue>
    </source>
</reference>
<dbReference type="Pfam" id="PF00201">
    <property type="entry name" value="UDPGT"/>
    <property type="match status" value="1"/>
</dbReference>
<protein>
    <submittedName>
        <fullName evidence="3">UDP-glycosyltransferase 76F1-like</fullName>
    </submittedName>
</protein>
<keyword evidence="2 3" id="KW-0808">Transferase</keyword>
<keyword evidence="4" id="KW-1185">Reference proteome</keyword>
<dbReference type="FunFam" id="3.40.50.2000:FF:000040">
    <property type="entry name" value="UDP-glycosyltransferase 76C1"/>
    <property type="match status" value="1"/>
</dbReference>
<evidence type="ECO:0000256" key="2">
    <source>
        <dbReference type="ARBA" id="ARBA00022679"/>
    </source>
</evidence>
<dbReference type="SUPFAM" id="SSF53756">
    <property type="entry name" value="UDP-Glycosyltransferase/glycogen phosphorylase"/>
    <property type="match status" value="1"/>
</dbReference>
<dbReference type="Gene3D" id="3.40.50.2000">
    <property type="entry name" value="Glycogen Phosphorylase B"/>
    <property type="match status" value="2"/>
</dbReference>
<evidence type="ECO:0000313" key="3">
    <source>
        <dbReference type="EMBL" id="KAF7816374.1"/>
    </source>
</evidence>
<comment type="similarity">
    <text evidence="1">Belongs to the UDP-glycosyltransferase family.</text>
</comment>
<dbReference type="CDD" id="cd03784">
    <property type="entry name" value="GT1_Gtf-like"/>
    <property type="match status" value="1"/>
</dbReference>
<comment type="caution">
    <text evidence="3">The sequence shown here is derived from an EMBL/GenBank/DDBJ whole genome shotgun (WGS) entry which is preliminary data.</text>
</comment>
<organism evidence="3 4">
    <name type="scientific">Senna tora</name>
    <dbReference type="NCBI Taxonomy" id="362788"/>
    <lineage>
        <taxon>Eukaryota</taxon>
        <taxon>Viridiplantae</taxon>
        <taxon>Streptophyta</taxon>
        <taxon>Embryophyta</taxon>
        <taxon>Tracheophyta</taxon>
        <taxon>Spermatophyta</taxon>
        <taxon>Magnoliopsida</taxon>
        <taxon>eudicotyledons</taxon>
        <taxon>Gunneridae</taxon>
        <taxon>Pentapetalae</taxon>
        <taxon>rosids</taxon>
        <taxon>fabids</taxon>
        <taxon>Fabales</taxon>
        <taxon>Fabaceae</taxon>
        <taxon>Caesalpinioideae</taxon>
        <taxon>Cassia clade</taxon>
        <taxon>Senna</taxon>
    </lineage>
</organism>
<dbReference type="Proteomes" id="UP000634136">
    <property type="component" value="Unassembled WGS sequence"/>
</dbReference>
<sequence length="468" mass="52477">MSDVMDVEKMEGIRRGRRLLLIPLPLEGHINPMLELAHILHSKGFSISFIHIQYCTNSLNFTFSISSFPHGPLPLPQPSSDLLNFLTLLNTLALTPFRDCLAKLLSHDASSEDEEDQHPISCLISDAMCFFTQAVATSFGLPRIVLRTGAISSFLAFAAFPLLLQKRYLPIQECQLEKVVEELGPLRVKDLPVVNTNDPHKFYDLLRNFVHETVTSLGVIWNSFEALESSSLAKLTHQFPTPMYAIGPLHKYLQPSQMPHPHQSCISWLQQHAPKSVVYVSFGSIASISEADFLEIAWGLANCDHPFLWVVRPGMVRGCDWLEALPSGFLENLGGSGRGHIVKWAPQQQVLAHHCVGAFLTHNGWNSTMESICEGVPMICMPCFADQNVNARYVSHVWKVGLQLEKGVERGEIERSIRKVMEGKEIRERASILKEEARLCLQRGGSSYSSLQRLVTHIMSFNVYSPSH</sequence>
<accession>A0A834TFI0</accession>
<dbReference type="EMBL" id="JAAIUW010000009">
    <property type="protein sequence ID" value="KAF7816374.1"/>
    <property type="molecule type" value="Genomic_DNA"/>
</dbReference>
<dbReference type="FunFam" id="3.40.50.2000:FF:000120">
    <property type="entry name" value="UDP-glycosyltransferase 76C1"/>
    <property type="match status" value="1"/>
</dbReference>
<dbReference type="OrthoDB" id="5835829at2759"/>
<dbReference type="AlphaFoldDB" id="A0A834TFI0"/>
<proteinExistence type="inferred from homology"/>
<dbReference type="InterPro" id="IPR002213">
    <property type="entry name" value="UDP_glucos_trans"/>
</dbReference>
<dbReference type="PANTHER" id="PTHR11926:SF1374">
    <property type="entry name" value="UDP-GLYCOSYLTRANSFERASE 76F1-RELATED"/>
    <property type="match status" value="1"/>
</dbReference>
<dbReference type="GO" id="GO:0080043">
    <property type="term" value="F:quercetin 3-O-glucosyltransferase activity"/>
    <property type="evidence" value="ECO:0007669"/>
    <property type="project" value="TreeGrafter"/>
</dbReference>
<dbReference type="PANTHER" id="PTHR11926">
    <property type="entry name" value="GLUCOSYL/GLUCURONOSYL TRANSFERASES"/>
    <property type="match status" value="1"/>
</dbReference>
<dbReference type="GO" id="GO:0080044">
    <property type="term" value="F:quercetin 7-O-glucosyltransferase activity"/>
    <property type="evidence" value="ECO:0007669"/>
    <property type="project" value="TreeGrafter"/>
</dbReference>
<evidence type="ECO:0000313" key="4">
    <source>
        <dbReference type="Proteomes" id="UP000634136"/>
    </source>
</evidence>
<gene>
    <name evidence="3" type="ORF">G2W53_030343</name>
</gene>